<keyword evidence="2" id="KW-1185">Reference proteome</keyword>
<reference evidence="1" key="1">
    <citation type="submission" date="2018-11" db="EMBL/GenBank/DDBJ databases">
        <authorList>
            <consortium name="Pathogen Informatics"/>
        </authorList>
    </citation>
    <scope>NUCLEOTIDE SEQUENCE</scope>
</reference>
<dbReference type="AlphaFoldDB" id="A0A3S5FC07"/>
<organism evidence="1 2">
    <name type="scientific">Protopolystoma xenopodis</name>
    <dbReference type="NCBI Taxonomy" id="117903"/>
    <lineage>
        <taxon>Eukaryota</taxon>
        <taxon>Metazoa</taxon>
        <taxon>Spiralia</taxon>
        <taxon>Lophotrochozoa</taxon>
        <taxon>Platyhelminthes</taxon>
        <taxon>Monogenea</taxon>
        <taxon>Polyopisthocotylea</taxon>
        <taxon>Polystomatidea</taxon>
        <taxon>Polystomatidae</taxon>
        <taxon>Protopolystoma</taxon>
    </lineage>
</organism>
<gene>
    <name evidence="1" type="ORF">PXEA_LOCUS2938</name>
</gene>
<dbReference type="EMBL" id="CAAALY010006485">
    <property type="protein sequence ID" value="VEL09498.1"/>
    <property type="molecule type" value="Genomic_DNA"/>
</dbReference>
<name>A0A3S5FC07_9PLAT</name>
<dbReference type="Proteomes" id="UP000784294">
    <property type="component" value="Unassembled WGS sequence"/>
</dbReference>
<proteinExistence type="predicted"/>
<accession>A0A3S5FC07</accession>
<evidence type="ECO:0000313" key="2">
    <source>
        <dbReference type="Proteomes" id="UP000784294"/>
    </source>
</evidence>
<comment type="caution">
    <text evidence="1">The sequence shown here is derived from an EMBL/GenBank/DDBJ whole genome shotgun (WGS) entry which is preliminary data.</text>
</comment>
<sequence length="126" mass="13929">MGCSRPSWTLYSDDLSLNKGPPTGLSHGPVKMCHTFFASLPQPRPNLSLFTPSSASPYQFSTFLKLHSRRPFLEWNPIYPQPTRADSQSWSGTQCTQTHWQHGLSVAVVQVASSCPSITLPVPICL</sequence>
<evidence type="ECO:0000313" key="1">
    <source>
        <dbReference type="EMBL" id="VEL09498.1"/>
    </source>
</evidence>
<protein>
    <submittedName>
        <fullName evidence="1">Uncharacterized protein</fullName>
    </submittedName>
</protein>